<reference evidence="1" key="2">
    <citation type="journal article" date="2022" name="New Phytol.">
        <title>Evolutionary transition to the ectomycorrhizal habit in the genomes of a hyperdiverse lineage of mushroom-forming fungi.</title>
        <authorList>
            <person name="Looney B."/>
            <person name="Miyauchi S."/>
            <person name="Morin E."/>
            <person name="Drula E."/>
            <person name="Courty P.E."/>
            <person name="Kohler A."/>
            <person name="Kuo A."/>
            <person name="LaButti K."/>
            <person name="Pangilinan J."/>
            <person name="Lipzen A."/>
            <person name="Riley R."/>
            <person name="Andreopoulos W."/>
            <person name="He G."/>
            <person name="Johnson J."/>
            <person name="Nolan M."/>
            <person name="Tritt A."/>
            <person name="Barry K.W."/>
            <person name="Grigoriev I.V."/>
            <person name="Nagy L.G."/>
            <person name="Hibbett D."/>
            <person name="Henrissat B."/>
            <person name="Matheny P.B."/>
            <person name="Labbe J."/>
            <person name="Martin F.M."/>
        </authorList>
    </citation>
    <scope>NUCLEOTIDE SEQUENCE</scope>
    <source>
        <strain evidence="1">FP105234-sp</strain>
    </source>
</reference>
<dbReference type="Proteomes" id="UP000814033">
    <property type="component" value="Unassembled WGS sequence"/>
</dbReference>
<keyword evidence="2" id="KW-1185">Reference proteome</keyword>
<proteinExistence type="predicted"/>
<evidence type="ECO:0000313" key="2">
    <source>
        <dbReference type="Proteomes" id="UP000814033"/>
    </source>
</evidence>
<sequence>MDVPGAVGGNRPDDGAVATPTQANVAVGPIAAEQDVPEHIRDIRIRAHDDLITTYEMLHREMDQLEGKRQEIIVNLREAEVSLITTYEMLHREMDQLEGKRQEIGVNLREAEVSVMVLQQRVADVVQQAGLLEHLVATYFESLSTQPGQFGARLQAVERGVHGIRADTEVIQARMAALEARVHGPGMVHTIMRDVVPTLLVMWVFVGASMVFTKMLKDSGYDLMKLRDML</sequence>
<comment type="caution">
    <text evidence="1">The sequence shown here is derived from an EMBL/GenBank/DDBJ whole genome shotgun (WGS) entry which is preliminary data.</text>
</comment>
<protein>
    <submittedName>
        <fullName evidence="1">Uncharacterized protein</fullName>
    </submittedName>
</protein>
<name>A0ACB8R1X4_9AGAM</name>
<dbReference type="EMBL" id="MU276587">
    <property type="protein sequence ID" value="KAI0038126.1"/>
    <property type="molecule type" value="Genomic_DNA"/>
</dbReference>
<accession>A0ACB8R1X4</accession>
<evidence type="ECO:0000313" key="1">
    <source>
        <dbReference type="EMBL" id="KAI0038126.1"/>
    </source>
</evidence>
<reference evidence="1" key="1">
    <citation type="submission" date="2021-02" db="EMBL/GenBank/DDBJ databases">
        <authorList>
            <consortium name="DOE Joint Genome Institute"/>
            <person name="Ahrendt S."/>
            <person name="Looney B.P."/>
            <person name="Miyauchi S."/>
            <person name="Morin E."/>
            <person name="Drula E."/>
            <person name="Courty P.E."/>
            <person name="Chicoki N."/>
            <person name="Fauchery L."/>
            <person name="Kohler A."/>
            <person name="Kuo A."/>
            <person name="Labutti K."/>
            <person name="Pangilinan J."/>
            <person name="Lipzen A."/>
            <person name="Riley R."/>
            <person name="Andreopoulos W."/>
            <person name="He G."/>
            <person name="Johnson J."/>
            <person name="Barry K.W."/>
            <person name="Grigoriev I.V."/>
            <person name="Nagy L."/>
            <person name="Hibbett D."/>
            <person name="Henrissat B."/>
            <person name="Matheny P.B."/>
            <person name="Labbe J."/>
            <person name="Martin F."/>
        </authorList>
    </citation>
    <scope>NUCLEOTIDE SEQUENCE</scope>
    <source>
        <strain evidence="1">FP105234-sp</strain>
    </source>
</reference>
<gene>
    <name evidence="1" type="ORF">FA95DRAFT_1613619</name>
</gene>
<organism evidence="1 2">
    <name type="scientific">Auriscalpium vulgare</name>
    <dbReference type="NCBI Taxonomy" id="40419"/>
    <lineage>
        <taxon>Eukaryota</taxon>
        <taxon>Fungi</taxon>
        <taxon>Dikarya</taxon>
        <taxon>Basidiomycota</taxon>
        <taxon>Agaricomycotina</taxon>
        <taxon>Agaricomycetes</taxon>
        <taxon>Russulales</taxon>
        <taxon>Auriscalpiaceae</taxon>
        <taxon>Auriscalpium</taxon>
    </lineage>
</organism>